<dbReference type="GO" id="GO:0032259">
    <property type="term" value="P:methylation"/>
    <property type="evidence" value="ECO:0007669"/>
    <property type="project" value="UniProtKB-KW"/>
</dbReference>
<evidence type="ECO:0000259" key="9">
    <source>
        <dbReference type="PROSITE" id="PS50867"/>
    </source>
</evidence>
<feature type="region of interest" description="Disordered" evidence="7">
    <location>
        <begin position="129"/>
        <end position="163"/>
    </location>
</feature>
<dbReference type="GO" id="GO:0003690">
    <property type="term" value="F:double-stranded DNA binding"/>
    <property type="evidence" value="ECO:0007669"/>
    <property type="project" value="TreeGrafter"/>
</dbReference>
<keyword evidence="5" id="KW-0137">Centromere</keyword>
<evidence type="ECO:0000313" key="11">
    <source>
        <dbReference type="EMBL" id="RZC03121.1"/>
    </source>
</evidence>
<dbReference type="GO" id="GO:0008270">
    <property type="term" value="F:zinc ion binding"/>
    <property type="evidence" value="ECO:0007669"/>
    <property type="project" value="InterPro"/>
</dbReference>
<dbReference type="Gene3D" id="2.30.280.10">
    <property type="entry name" value="SRA-YDG"/>
    <property type="match status" value="1"/>
</dbReference>
<evidence type="ECO:0000256" key="7">
    <source>
        <dbReference type="SAM" id="MobiDB-lite"/>
    </source>
</evidence>
<evidence type="ECO:0000256" key="1">
    <source>
        <dbReference type="ARBA" id="ARBA00004584"/>
    </source>
</evidence>
<proteinExistence type="predicted"/>
<evidence type="ECO:0000259" key="8">
    <source>
        <dbReference type="PROSITE" id="PS50280"/>
    </source>
</evidence>
<evidence type="ECO:0000313" key="12">
    <source>
        <dbReference type="Proteomes" id="UP000289340"/>
    </source>
</evidence>
<dbReference type="PANTHER" id="PTHR45660:SF3">
    <property type="entry name" value="HISTONE-LYSINE N-METHYLTRANSFERASE FAMILY MEMBER SUVH9"/>
    <property type="match status" value="1"/>
</dbReference>
<dbReference type="AlphaFoldDB" id="A0A445JXA8"/>
<protein>
    <submittedName>
        <fullName evidence="11">Histone-lysine N-methyltransferase family member SUVH9</fullName>
        <ecNumber evidence="11">2.1.1.43</ecNumber>
    </submittedName>
</protein>
<dbReference type="FunFam" id="2.30.280.10:FF:000003">
    <property type="entry name" value="Histone-lysine N-methyltransferase, H3 lysine-9 specific SUVH5"/>
    <property type="match status" value="1"/>
</dbReference>
<dbReference type="GO" id="GO:0042054">
    <property type="term" value="F:histone methyltransferase activity"/>
    <property type="evidence" value="ECO:0007669"/>
    <property type="project" value="InterPro"/>
</dbReference>
<dbReference type="Proteomes" id="UP000289340">
    <property type="component" value="Chromosome 7"/>
</dbReference>
<sequence>MNFLFSRENLPPPPGIPIPATIAAANTTPNPILIPKLEPFDELLNTHTPQQQQQSQDPSFSNGSLDLDLDLDLKLVCDETPGAFSGDPSLLSDFNRLSQLFKTAFTNNNAVLDPIAQGLQQLQNDAVSDPLDGTTVVPPQSFQNSDPGMQQQQQYPNGAVSDPDSRAIVPVPEEGRSSSVAVTTPRQRRFKELVRLTDVGGPEQRHFRDVVRRTRMVYDSLRVLATVEDEGRVDARRGRSDLRASAVMRNCGLWLNRDKRIVGAIPGVCIGDVFLYRMELCVVGLHGQPQAGIDYLPASMSSNGEPIATSVIVSGGYEDDVDEGDVIIYSGHGGQDKHSRQVFHQKLEGGNLAMERSMHYGIEVRVIRGVRYEGAASATGRLYVYDGLYRIHECWFDVGKSGFGVYKYKLCRIDGQAKMGTVVMKEALMLRKDPLSFKPTCCLSLDVSNRKENVAVRLFNDIDPNYDPLQYEYLVKTNFPQFVFHQSGRGTGCECADGCVEGCFCAMKNGGDFPYNQSGILLRGKPLVFECGPFCRCPPHCRNRVTQKGLKNRLEVFRSRETGWGVRSMDLIQAGAFICEYTGVVLTREQARLLTMNGDSLIYPNRFTDRWAEWGDLSMIDSNFVRPSYPSIPPLDFAMDVSRMRNVACYMSHSSTPNVLVQFVLYDHNNLMFPRLMLFAMESIPPMRELSLDYGVADEWTGKLSICNE</sequence>
<keyword evidence="11" id="KW-0808">Transferase</keyword>
<comment type="subcellular location">
    <subcellularLocation>
        <location evidence="1">Chromosome</location>
        <location evidence="1">Centromere</location>
    </subcellularLocation>
    <subcellularLocation>
        <location evidence="6">Nucleus</location>
    </subcellularLocation>
</comment>
<dbReference type="GO" id="GO:0005634">
    <property type="term" value="C:nucleus"/>
    <property type="evidence" value="ECO:0007669"/>
    <property type="project" value="UniProtKB-SubCell"/>
</dbReference>
<organism evidence="11 12">
    <name type="scientific">Glycine soja</name>
    <name type="common">Wild soybean</name>
    <dbReference type="NCBI Taxonomy" id="3848"/>
    <lineage>
        <taxon>Eukaryota</taxon>
        <taxon>Viridiplantae</taxon>
        <taxon>Streptophyta</taxon>
        <taxon>Embryophyta</taxon>
        <taxon>Tracheophyta</taxon>
        <taxon>Spermatophyta</taxon>
        <taxon>Magnoliopsida</taxon>
        <taxon>eudicotyledons</taxon>
        <taxon>Gunneridae</taxon>
        <taxon>Pentapetalae</taxon>
        <taxon>rosids</taxon>
        <taxon>fabids</taxon>
        <taxon>Fabales</taxon>
        <taxon>Fabaceae</taxon>
        <taxon>Papilionoideae</taxon>
        <taxon>50 kb inversion clade</taxon>
        <taxon>NPAAA clade</taxon>
        <taxon>indigoferoid/millettioid clade</taxon>
        <taxon>Phaseoleae</taxon>
        <taxon>Glycine</taxon>
        <taxon>Glycine subgen. Soja</taxon>
    </lineage>
</organism>
<dbReference type="PANTHER" id="PTHR45660">
    <property type="entry name" value="HISTONE-LYSINE N-METHYLTRANSFERASE SETMAR"/>
    <property type="match status" value="1"/>
</dbReference>
<dbReference type="Gramene" id="XM_028384747.1">
    <property type="protein sequence ID" value="XP_028240548.1"/>
    <property type="gene ID" value="LOC114419133"/>
</dbReference>
<dbReference type="Gene3D" id="2.170.270.10">
    <property type="entry name" value="SET domain"/>
    <property type="match status" value="1"/>
</dbReference>
<feature type="domain" description="YDG" evidence="10">
    <location>
        <begin position="263"/>
        <end position="412"/>
    </location>
</feature>
<evidence type="ECO:0000256" key="3">
    <source>
        <dbReference type="ARBA" id="ARBA00022853"/>
    </source>
</evidence>
<dbReference type="SUPFAM" id="SSF88697">
    <property type="entry name" value="PUA domain-like"/>
    <property type="match status" value="1"/>
</dbReference>
<dbReference type="InterPro" id="IPR015947">
    <property type="entry name" value="PUA-like_sf"/>
</dbReference>
<dbReference type="Gramene" id="XM_028384748.1">
    <property type="protein sequence ID" value="XP_028240549.1"/>
    <property type="gene ID" value="LOC114419133"/>
</dbReference>
<dbReference type="InterPro" id="IPR001214">
    <property type="entry name" value="SET_dom"/>
</dbReference>
<dbReference type="SMART" id="SM00468">
    <property type="entry name" value="PreSET"/>
    <property type="match status" value="1"/>
</dbReference>
<dbReference type="Pfam" id="PF00856">
    <property type="entry name" value="SET"/>
    <property type="match status" value="1"/>
</dbReference>
<dbReference type="Pfam" id="PF05033">
    <property type="entry name" value="Pre-SET"/>
    <property type="match status" value="1"/>
</dbReference>
<dbReference type="SUPFAM" id="SSF82199">
    <property type="entry name" value="SET domain"/>
    <property type="match status" value="1"/>
</dbReference>
<evidence type="ECO:0000256" key="4">
    <source>
        <dbReference type="ARBA" id="ARBA00023242"/>
    </source>
</evidence>
<dbReference type="PROSITE" id="PS50280">
    <property type="entry name" value="SET"/>
    <property type="match status" value="1"/>
</dbReference>
<feature type="domain" description="SET" evidence="8">
    <location>
        <begin position="552"/>
        <end position="695"/>
    </location>
</feature>
<dbReference type="InterPro" id="IPR007728">
    <property type="entry name" value="Pre-SET_dom"/>
</dbReference>
<dbReference type="InterPro" id="IPR046341">
    <property type="entry name" value="SET_dom_sf"/>
</dbReference>
<dbReference type="Pfam" id="PF02182">
    <property type="entry name" value="SAD_SRA"/>
    <property type="match status" value="1"/>
</dbReference>
<reference evidence="11 12" key="1">
    <citation type="submission" date="2018-09" db="EMBL/GenBank/DDBJ databases">
        <title>A high-quality reference genome of wild soybean provides a powerful tool to mine soybean genomes.</title>
        <authorList>
            <person name="Xie M."/>
            <person name="Chung C.Y.L."/>
            <person name="Li M.-W."/>
            <person name="Wong F.-L."/>
            <person name="Chan T.-F."/>
            <person name="Lam H.-M."/>
        </authorList>
    </citation>
    <scope>NUCLEOTIDE SEQUENCE [LARGE SCALE GENOMIC DNA]</scope>
    <source>
        <strain evidence="12">cv. W05</strain>
        <tissue evidence="11">Hypocotyl of etiolated seedlings</tissue>
    </source>
</reference>
<dbReference type="SMART" id="SM00317">
    <property type="entry name" value="SET"/>
    <property type="match status" value="1"/>
</dbReference>
<dbReference type="EMBL" id="QZWG01000007">
    <property type="protein sequence ID" value="RZC03121.1"/>
    <property type="molecule type" value="Genomic_DNA"/>
</dbReference>
<dbReference type="SMR" id="A0A445JXA8"/>
<keyword evidence="12" id="KW-1185">Reference proteome</keyword>
<evidence type="ECO:0000259" key="10">
    <source>
        <dbReference type="PROSITE" id="PS51015"/>
    </source>
</evidence>
<dbReference type="InterPro" id="IPR003105">
    <property type="entry name" value="SRA_YDG"/>
</dbReference>
<comment type="caution">
    <text evidence="11">The sequence shown here is derived from an EMBL/GenBank/DDBJ whole genome shotgun (WGS) entry which is preliminary data.</text>
</comment>
<dbReference type="InterPro" id="IPR036987">
    <property type="entry name" value="SRA-YDG_sf"/>
</dbReference>
<dbReference type="PROSITE" id="PS50867">
    <property type="entry name" value="PRE_SET"/>
    <property type="match status" value="1"/>
</dbReference>
<gene>
    <name evidence="11" type="ORF">D0Y65_017974</name>
</gene>
<accession>A0A445JXA8</accession>
<feature type="compositionally biased region" description="Polar residues" evidence="7">
    <location>
        <begin position="137"/>
        <end position="156"/>
    </location>
</feature>
<dbReference type="PROSITE" id="PS51575">
    <property type="entry name" value="SAM_MT43_SUVAR39_2"/>
    <property type="match status" value="1"/>
</dbReference>
<dbReference type="PROSITE" id="PS51015">
    <property type="entry name" value="YDG"/>
    <property type="match status" value="1"/>
</dbReference>
<keyword evidence="2" id="KW-0158">Chromosome</keyword>
<dbReference type="SMART" id="SM00466">
    <property type="entry name" value="SRA"/>
    <property type="match status" value="1"/>
</dbReference>
<keyword evidence="4 6" id="KW-0539">Nucleus</keyword>
<dbReference type="InterPro" id="IPR025794">
    <property type="entry name" value="H3-K9-MeTrfase_plant"/>
</dbReference>
<dbReference type="GO" id="GO:0000775">
    <property type="term" value="C:chromosome, centromeric region"/>
    <property type="evidence" value="ECO:0007669"/>
    <property type="project" value="UniProtKB-SubCell"/>
</dbReference>
<evidence type="ECO:0000256" key="5">
    <source>
        <dbReference type="ARBA" id="ARBA00023328"/>
    </source>
</evidence>
<keyword evidence="11" id="KW-0489">Methyltransferase</keyword>
<dbReference type="EC" id="2.1.1.43" evidence="11"/>
<name>A0A445JXA8_GLYSO</name>
<evidence type="ECO:0000256" key="2">
    <source>
        <dbReference type="ARBA" id="ARBA00022454"/>
    </source>
</evidence>
<dbReference type="InterPro" id="IPR051357">
    <property type="entry name" value="H3K9_HMTase_SUVAR3-9"/>
</dbReference>
<feature type="domain" description="Pre-SET" evidence="9">
    <location>
        <begin position="491"/>
        <end position="549"/>
    </location>
</feature>
<keyword evidence="3" id="KW-0156">Chromatin regulator</keyword>
<evidence type="ECO:0000256" key="6">
    <source>
        <dbReference type="PROSITE-ProRule" id="PRU00358"/>
    </source>
</evidence>